<name>A0AAE5LHX0_9VIBR</name>
<evidence type="ECO:0000313" key="1">
    <source>
        <dbReference type="EMBL" id="NOI80923.1"/>
    </source>
</evidence>
<evidence type="ECO:0000313" key="2">
    <source>
        <dbReference type="Proteomes" id="UP000572722"/>
    </source>
</evidence>
<dbReference type="AlphaFoldDB" id="A0AAE5LHX0"/>
<dbReference type="EMBL" id="VTXO01000003">
    <property type="protein sequence ID" value="NOI80923.1"/>
    <property type="molecule type" value="Genomic_DNA"/>
</dbReference>
<dbReference type="Pfam" id="PF16263">
    <property type="entry name" value="DUF4917"/>
    <property type="match status" value="1"/>
</dbReference>
<dbReference type="Proteomes" id="UP000572722">
    <property type="component" value="Unassembled WGS sequence"/>
</dbReference>
<reference evidence="1 2" key="1">
    <citation type="submission" date="2019-08" db="EMBL/GenBank/DDBJ databases">
        <title>Draft genome sequencing and comparative genomics of hatchery-associated Vibrios.</title>
        <authorList>
            <person name="Kehlet-Delgado H."/>
            <person name="Mueller R.S."/>
        </authorList>
    </citation>
    <scope>NUCLEOTIDE SEQUENCE [LARGE SCALE GENOMIC DNA]</scope>
    <source>
        <strain evidence="1 2">01-65-5-1</strain>
    </source>
</reference>
<organism evidence="1 2">
    <name type="scientific">Vibrio tubiashii</name>
    <dbReference type="NCBI Taxonomy" id="29498"/>
    <lineage>
        <taxon>Bacteria</taxon>
        <taxon>Pseudomonadati</taxon>
        <taxon>Pseudomonadota</taxon>
        <taxon>Gammaproteobacteria</taxon>
        <taxon>Vibrionales</taxon>
        <taxon>Vibrionaceae</taxon>
        <taxon>Vibrio</taxon>
        <taxon>Vibrio oreintalis group</taxon>
    </lineage>
</organism>
<gene>
    <name evidence="1" type="ORF">F0237_09630</name>
</gene>
<comment type="caution">
    <text evidence="1">The sequence shown here is derived from an EMBL/GenBank/DDBJ whole genome shotgun (WGS) entry which is preliminary data.</text>
</comment>
<sequence length="323" mass="37064">MDNLIEIKQWENVDDDSWRNLLLGNGFSIGISDKFHYWTLLDNVKKLGIKMYPHAQEIFDKVNTVNFEEVLRIIYHAYIVNFYNLDAIKSLYLNVRKSLIEAVNASHVTYGGVPALNINTQLRKFRSIYTTNYDLIPYWSVMKSNSDSFCDFFWNKACVFNSSDTTIIGAKSALYYLHGAIHLQESPDGCTFKVTATQETSISEIIDESGFKDTPLFISEGKSEFKLRRIRSNDYLNFCYNRLLKAQGNFVIFGHSLSEDYDAHILNALKENNAEKIAISVFTGMKDKDKSKFINEVQTHFHGSKKEVVFFDSSSHPLGQVNT</sequence>
<protein>
    <submittedName>
        <fullName evidence="1">DUF4917 family protein</fullName>
    </submittedName>
</protein>
<accession>A0AAE5LHX0</accession>
<dbReference type="InterPro" id="IPR032581">
    <property type="entry name" value="DUF4917"/>
</dbReference>
<proteinExistence type="predicted"/>
<dbReference type="RefSeq" id="WP_171321698.1">
    <property type="nucleotide sequence ID" value="NZ_VTXO01000003.1"/>
</dbReference>